<proteinExistence type="predicted"/>
<dbReference type="EMBL" id="JAANIU010022485">
    <property type="protein sequence ID" value="KAG1522705.1"/>
    <property type="molecule type" value="Genomic_DNA"/>
</dbReference>
<protein>
    <submittedName>
        <fullName evidence="1">Uncharacterized protein</fullName>
    </submittedName>
</protein>
<keyword evidence="2" id="KW-1185">Reference proteome</keyword>
<evidence type="ECO:0000313" key="1">
    <source>
        <dbReference type="EMBL" id="KAG1522705.1"/>
    </source>
</evidence>
<evidence type="ECO:0000313" key="2">
    <source>
        <dbReference type="Proteomes" id="UP000740926"/>
    </source>
</evidence>
<reference evidence="1 2" key="1">
    <citation type="journal article" date="2020" name="Microb. Genom.">
        <title>Genetic diversity of clinical and environmental Mucorales isolates obtained from an investigation of mucormycosis cases among solid organ transplant recipients.</title>
        <authorList>
            <person name="Nguyen M.H."/>
            <person name="Kaul D."/>
            <person name="Muto C."/>
            <person name="Cheng S.J."/>
            <person name="Richter R.A."/>
            <person name="Bruno V.M."/>
            <person name="Liu G."/>
            <person name="Beyhan S."/>
            <person name="Sundermann A.J."/>
            <person name="Mounaud S."/>
            <person name="Pasculle A.W."/>
            <person name="Nierman W.C."/>
            <person name="Driscoll E."/>
            <person name="Cumbie R."/>
            <person name="Clancy C.J."/>
            <person name="Dupont C.L."/>
        </authorList>
    </citation>
    <scope>NUCLEOTIDE SEQUENCE [LARGE SCALE GENOMIC DNA]</scope>
    <source>
        <strain evidence="1 2">GL24</strain>
    </source>
</reference>
<organism evidence="1 2">
    <name type="scientific">Rhizopus delemar</name>
    <dbReference type="NCBI Taxonomy" id="936053"/>
    <lineage>
        <taxon>Eukaryota</taxon>
        <taxon>Fungi</taxon>
        <taxon>Fungi incertae sedis</taxon>
        <taxon>Mucoromycota</taxon>
        <taxon>Mucoromycotina</taxon>
        <taxon>Mucoromycetes</taxon>
        <taxon>Mucorales</taxon>
        <taxon>Mucorineae</taxon>
        <taxon>Rhizopodaceae</taxon>
        <taxon>Rhizopus</taxon>
    </lineage>
</organism>
<name>A0A9P6XLK8_9FUNG</name>
<dbReference type="Proteomes" id="UP000740926">
    <property type="component" value="Unassembled WGS sequence"/>
</dbReference>
<dbReference type="AlphaFoldDB" id="A0A9P6XLK8"/>
<sequence>MAERADAFGDAVQRVPLFRVLRHEHQVQRIEHRPRDVPVEVVRHQVQRVRVGQQLGQFTGDGGAVLVRNADVDARNARGLLGGLGHC</sequence>
<comment type="caution">
    <text evidence="1">The sequence shown here is derived from an EMBL/GenBank/DDBJ whole genome shotgun (WGS) entry which is preliminary data.</text>
</comment>
<gene>
    <name evidence="1" type="ORF">G6F50_018668</name>
</gene>
<accession>A0A9P6XLK8</accession>